<evidence type="ECO:0000313" key="5">
    <source>
        <dbReference type="Proteomes" id="UP000000647"/>
    </source>
</evidence>
<dbReference type="AlphaFoldDB" id="A1WT70"/>
<evidence type="ECO:0000259" key="2">
    <source>
        <dbReference type="Pfam" id="PF00107"/>
    </source>
</evidence>
<gene>
    <name evidence="4" type="ordered locus">Hhal_0087</name>
</gene>
<keyword evidence="1" id="KW-0560">Oxidoreductase</keyword>
<evidence type="ECO:0000256" key="1">
    <source>
        <dbReference type="ARBA" id="ARBA00023002"/>
    </source>
</evidence>
<sequence>MRALRLEAPGQMRIVEQAPPVGTADAPVQRVLSAALCRTDARMWQCGHRDLILPRVLGHELCVLGEDGHRYAVWPGVSCGRCPACHSGVENLCLGVEVLGFHRDGGMAQWVQVPRESLIPVPSEVPDVVACLAEPLACGINALNQARVEAGERVLIHGAGPVGLLLALAVQARGAEPLVCETAADKAALSARFRTLSGVVLTLEAPGDGWDVAINATSAPPALSAGLQRLRPGGRYVVFSGLRQEAEIDLGAAFNGIHYRQLQVVGAYGCTRSGIADAVALLGRYPDAAEALVEAVIPLEDSPLALRRVAEGGVLRFVVRPDGLG</sequence>
<dbReference type="GO" id="GO:0016491">
    <property type="term" value="F:oxidoreductase activity"/>
    <property type="evidence" value="ECO:0007669"/>
    <property type="project" value="UniProtKB-KW"/>
</dbReference>
<dbReference type="InterPro" id="IPR036291">
    <property type="entry name" value="NAD(P)-bd_dom_sf"/>
</dbReference>
<protein>
    <submittedName>
        <fullName evidence="4">Alcohol dehydrogenase, zinc-binding domain protein</fullName>
    </submittedName>
</protein>
<keyword evidence="5" id="KW-1185">Reference proteome</keyword>
<feature type="domain" description="Alcohol dehydrogenase-like C-terminal" evidence="2">
    <location>
        <begin position="161"/>
        <end position="281"/>
    </location>
</feature>
<dbReference type="Proteomes" id="UP000000647">
    <property type="component" value="Chromosome"/>
</dbReference>
<dbReference type="PANTHER" id="PTHR43401">
    <property type="entry name" value="L-THREONINE 3-DEHYDROGENASE"/>
    <property type="match status" value="1"/>
</dbReference>
<dbReference type="STRING" id="349124.Hhal_0087"/>
<dbReference type="Gene3D" id="3.90.180.10">
    <property type="entry name" value="Medium-chain alcohol dehydrogenases, catalytic domain"/>
    <property type="match status" value="1"/>
</dbReference>
<proteinExistence type="predicted"/>
<dbReference type="RefSeq" id="WP_011812905.1">
    <property type="nucleotide sequence ID" value="NC_008789.1"/>
</dbReference>
<reference evidence="4 5" key="2">
    <citation type="journal article" date="2013" name="Stand. Genomic Sci.">
        <title>Complete genome sequence of Halorhodospira halophila SL1.</title>
        <authorList>
            <person name="Challacombe J.F."/>
            <person name="Majid S."/>
            <person name="Deole R."/>
            <person name="Brettin T.S."/>
            <person name="Bruce D."/>
            <person name="Delano S.F."/>
            <person name="Detter J.C."/>
            <person name="Gleasner C.D."/>
            <person name="Han C.S."/>
            <person name="Misra M."/>
            <person name="Reitenga K.G."/>
            <person name="Mikhailova N."/>
            <person name="Woyke T."/>
            <person name="Pitluck S."/>
            <person name="Nolan M."/>
            <person name="Land M.L."/>
            <person name="Saunders E."/>
            <person name="Tapia R."/>
            <person name="Lapidus A."/>
            <person name="Ivanova N."/>
            <person name="Hoff W.D."/>
        </authorList>
    </citation>
    <scope>NUCLEOTIDE SEQUENCE [LARGE SCALE GENOMIC DNA]</scope>
    <source>
        <strain evidence="5">DSM 244 / SL1</strain>
    </source>
</reference>
<dbReference type="PANTHER" id="PTHR43401:SF2">
    <property type="entry name" value="L-THREONINE 3-DEHYDROGENASE"/>
    <property type="match status" value="1"/>
</dbReference>
<dbReference type="eggNOG" id="COG1063">
    <property type="taxonomic scope" value="Bacteria"/>
</dbReference>
<evidence type="ECO:0000259" key="3">
    <source>
        <dbReference type="Pfam" id="PF08240"/>
    </source>
</evidence>
<dbReference type="OrthoDB" id="9771084at2"/>
<dbReference type="InterPro" id="IPR050129">
    <property type="entry name" value="Zn_alcohol_dh"/>
</dbReference>
<dbReference type="HOGENOM" id="CLU_026673_11_0_6"/>
<dbReference type="Gene3D" id="3.40.50.720">
    <property type="entry name" value="NAD(P)-binding Rossmann-like Domain"/>
    <property type="match status" value="1"/>
</dbReference>
<evidence type="ECO:0000313" key="4">
    <source>
        <dbReference type="EMBL" id="ABM60882.1"/>
    </source>
</evidence>
<accession>A1WT70</accession>
<dbReference type="InterPro" id="IPR013154">
    <property type="entry name" value="ADH-like_N"/>
</dbReference>
<organism evidence="4 5">
    <name type="scientific">Halorhodospira halophila (strain DSM 244 / SL1)</name>
    <name type="common">Ectothiorhodospira halophila (strain DSM 244 / SL1)</name>
    <dbReference type="NCBI Taxonomy" id="349124"/>
    <lineage>
        <taxon>Bacteria</taxon>
        <taxon>Pseudomonadati</taxon>
        <taxon>Pseudomonadota</taxon>
        <taxon>Gammaproteobacteria</taxon>
        <taxon>Chromatiales</taxon>
        <taxon>Ectothiorhodospiraceae</taxon>
        <taxon>Halorhodospira</taxon>
    </lineage>
</organism>
<dbReference type="Pfam" id="PF00107">
    <property type="entry name" value="ADH_zinc_N"/>
    <property type="match status" value="1"/>
</dbReference>
<reference evidence="5" key="1">
    <citation type="submission" date="2006-12" db="EMBL/GenBank/DDBJ databases">
        <title>Complete sequence of Halorhodospira halophila SL1.</title>
        <authorList>
            <consortium name="US DOE Joint Genome Institute"/>
            <person name="Copeland A."/>
            <person name="Lucas S."/>
            <person name="Lapidus A."/>
            <person name="Barry K."/>
            <person name="Detter J.C."/>
            <person name="Glavina del Rio T."/>
            <person name="Hammon N."/>
            <person name="Israni S."/>
            <person name="Dalin E."/>
            <person name="Tice H."/>
            <person name="Pitluck S."/>
            <person name="Saunders E."/>
            <person name="Brettin T."/>
            <person name="Bruce D."/>
            <person name="Han C."/>
            <person name="Tapia R."/>
            <person name="Schmutz J."/>
            <person name="Larimer F."/>
            <person name="Land M."/>
            <person name="Hauser L."/>
            <person name="Kyrpides N."/>
            <person name="Mikhailova N."/>
            <person name="Hoff W."/>
            <person name="Richardson P."/>
        </authorList>
    </citation>
    <scope>NUCLEOTIDE SEQUENCE [LARGE SCALE GENOMIC DNA]</scope>
    <source>
        <strain evidence="5">DSM 244 / SL1</strain>
    </source>
</reference>
<dbReference type="SUPFAM" id="SSF50129">
    <property type="entry name" value="GroES-like"/>
    <property type="match status" value="1"/>
</dbReference>
<dbReference type="SUPFAM" id="SSF51735">
    <property type="entry name" value="NAD(P)-binding Rossmann-fold domains"/>
    <property type="match status" value="1"/>
</dbReference>
<dbReference type="KEGG" id="hha:Hhal_0087"/>
<dbReference type="EMBL" id="CP000544">
    <property type="protein sequence ID" value="ABM60882.1"/>
    <property type="molecule type" value="Genomic_DNA"/>
</dbReference>
<feature type="domain" description="Alcohol dehydrogenase-like N-terminal" evidence="3">
    <location>
        <begin position="30"/>
        <end position="122"/>
    </location>
</feature>
<name>A1WT70_HALHL</name>
<dbReference type="Pfam" id="PF08240">
    <property type="entry name" value="ADH_N"/>
    <property type="match status" value="1"/>
</dbReference>
<dbReference type="InterPro" id="IPR013149">
    <property type="entry name" value="ADH-like_C"/>
</dbReference>
<dbReference type="InterPro" id="IPR011032">
    <property type="entry name" value="GroES-like_sf"/>
</dbReference>